<keyword evidence="2" id="KW-0547">Nucleotide-binding</keyword>
<dbReference type="InterPro" id="IPR011009">
    <property type="entry name" value="Kinase-like_dom_sf"/>
</dbReference>
<dbReference type="InterPro" id="IPR011990">
    <property type="entry name" value="TPR-like_helical_dom_sf"/>
</dbReference>
<keyword evidence="4" id="KW-0808">Transferase</keyword>
<comment type="caution">
    <text evidence="4">The sequence shown here is derived from an EMBL/GenBank/DDBJ whole genome shotgun (WGS) entry which is preliminary data.</text>
</comment>
<dbReference type="InterPro" id="IPR050767">
    <property type="entry name" value="Sel1_AlgK"/>
</dbReference>
<dbReference type="SUPFAM" id="SSF56112">
    <property type="entry name" value="Protein kinase-like (PK-like)"/>
    <property type="match status" value="1"/>
</dbReference>
<dbReference type="Proteomes" id="UP000615446">
    <property type="component" value="Unassembled WGS sequence"/>
</dbReference>
<feature type="domain" description="Protein kinase" evidence="3">
    <location>
        <begin position="34"/>
        <end position="308"/>
    </location>
</feature>
<dbReference type="PANTHER" id="PTHR11102">
    <property type="entry name" value="SEL-1-LIKE PROTEIN"/>
    <property type="match status" value="1"/>
</dbReference>
<dbReference type="Gene3D" id="1.25.40.10">
    <property type="entry name" value="Tetratricopeptide repeat domain"/>
    <property type="match status" value="4"/>
</dbReference>
<dbReference type="PRINTS" id="PR00109">
    <property type="entry name" value="TYRKINASE"/>
</dbReference>
<dbReference type="SMART" id="SM00671">
    <property type="entry name" value="SEL1"/>
    <property type="match status" value="16"/>
</dbReference>
<organism evidence="4 5">
    <name type="scientific">Rhizophagus clarus</name>
    <dbReference type="NCBI Taxonomy" id="94130"/>
    <lineage>
        <taxon>Eukaryota</taxon>
        <taxon>Fungi</taxon>
        <taxon>Fungi incertae sedis</taxon>
        <taxon>Mucoromycota</taxon>
        <taxon>Glomeromycotina</taxon>
        <taxon>Glomeromycetes</taxon>
        <taxon>Glomerales</taxon>
        <taxon>Glomeraceae</taxon>
        <taxon>Rhizophagus</taxon>
    </lineage>
</organism>
<sequence>MSNQAGLEKSKDYIKWLEQSISNEYLNLYEYSEFSNLSPIGSGSYGSVVRANWKNTDRLFALKTFNNDKTTLKEIVNEIKLQKKVDFHENILRLCGITKIEAEKKYCLVLEYADSDTLKNYLSNHFNELNWDDKYPLAFQLTSAVEYIHDYDIIHRDLHTNNILVHRKKIKIADFDLSKKIAESSNMSEMFGVIPYVDPKSFNNQYNNCNKSKNYRLNKSDVYSVGVLMWQISSGRRPFYADGVEYDIGLALAIQGGEREKIIDGTPIGYSGLYTKCWKYEPDERPSMQDVVSILRSIIFPSQRHLFNDYKDNNIEENEDNILSKSSNINDDLILDNIINIINCEDCSSLRSSTSIQSNNIDDSIQTKSRNSFDSTFTNNITIMFVDKLITVIIKKHDAGYTFDQIQELINQKILQLNQITNNLVKWLSENQDKLKYIWFFGLFYYYDIGIEENNSTKAFELFSKAAVDNYPIAQVYLAKCYNGGYGTEQNNSYAFNWYQKAAENGSIIGQFYLGYCYEFNIGTGKNENKFINWYQKAANNENTIAKLYLANCYKLRKGIEKDELKAFELYKILSENKIADAQHQLGDCFYYGIGTKLDKDQALFWYENAIKNGNTIVKHILEQKYNKKIDVKKNKNVEIKIHKTIYLEGLRQIGINNYNGQNYKKAFYYFQKAAKNGNKLAQYNLGNCYKNGKGVEQNKRKAFKLYQKSAEQGYKDSQFELGYCYSEGIGTDINKTKAFELYKIAAKKEHIIAQCILGIIYESGECTKIDLEKAIYWYKKAAENGHGAFKLYLKSTEQGYLDAQFQLGYCYDKGIGTDVVKIRAFELYKMAAEKEHIVAQINLGSLFEHGKGTEKNLERAVYWYNKAAENGHEIAQYNLGRCYQFGRGVEKDEVQAFEYYKKSADQEYLNAQYQLVHCYSKGIGTEVDKIKAFELCKMAAERGDIIAQTGLGILYMNGKGIEKDLEKAVYWYNKAAENGCQYALCNLGACYQSGIGVEKDENGKGVEQNKRKAFKLYQKSAEQGYKNAQFQLGYFYDEGIGTEVDKIKAFEFTKWQLKKNISPHKIIWDVYNNKISRIIDQQL</sequence>
<dbReference type="InterPro" id="IPR006597">
    <property type="entry name" value="Sel1-like"/>
</dbReference>
<gene>
    <name evidence="4" type="ORF">RCL2_002535700</name>
</gene>
<dbReference type="EMBL" id="BLAL01000274">
    <property type="protein sequence ID" value="GES98825.1"/>
    <property type="molecule type" value="Genomic_DNA"/>
</dbReference>
<dbReference type="OrthoDB" id="2427435at2759"/>
<dbReference type="GO" id="GO:0005524">
    <property type="term" value="F:ATP binding"/>
    <property type="evidence" value="ECO:0007669"/>
    <property type="project" value="UniProtKB-UniRule"/>
</dbReference>
<keyword evidence="2" id="KW-0067">ATP-binding</keyword>
<dbReference type="Pfam" id="PF00069">
    <property type="entry name" value="Pkinase"/>
    <property type="match status" value="1"/>
</dbReference>
<name>A0A8H3R024_9GLOM</name>
<evidence type="ECO:0000313" key="4">
    <source>
        <dbReference type="EMBL" id="GES98825.1"/>
    </source>
</evidence>
<accession>A0A8H3R024</accession>
<dbReference type="PROSITE" id="PS50011">
    <property type="entry name" value="PROTEIN_KINASE_DOM"/>
    <property type="match status" value="1"/>
</dbReference>
<protein>
    <submittedName>
        <fullName evidence="4">Kinase-like domain-containing protein</fullName>
    </submittedName>
</protein>
<dbReference type="InterPro" id="IPR017441">
    <property type="entry name" value="Protein_kinase_ATP_BS"/>
</dbReference>
<keyword evidence="4" id="KW-0418">Kinase</keyword>
<reference evidence="4" key="1">
    <citation type="submission" date="2019-10" db="EMBL/GenBank/DDBJ databases">
        <title>Conservation and host-specific expression of non-tandemly repeated heterogenous ribosome RNA gene in arbuscular mycorrhizal fungi.</title>
        <authorList>
            <person name="Maeda T."/>
            <person name="Kobayashi Y."/>
            <person name="Nakagawa T."/>
            <person name="Ezawa T."/>
            <person name="Yamaguchi K."/>
            <person name="Bino T."/>
            <person name="Nishimoto Y."/>
            <person name="Shigenobu S."/>
            <person name="Kawaguchi M."/>
        </authorList>
    </citation>
    <scope>NUCLEOTIDE SEQUENCE</scope>
    <source>
        <strain evidence="4">HR1</strain>
    </source>
</reference>
<evidence type="ECO:0000256" key="1">
    <source>
        <dbReference type="ARBA" id="ARBA00038101"/>
    </source>
</evidence>
<dbReference type="AlphaFoldDB" id="A0A8H3R024"/>
<evidence type="ECO:0000313" key="5">
    <source>
        <dbReference type="Proteomes" id="UP000615446"/>
    </source>
</evidence>
<dbReference type="Gene3D" id="1.10.510.10">
    <property type="entry name" value="Transferase(Phosphotransferase) domain 1"/>
    <property type="match status" value="1"/>
</dbReference>
<dbReference type="SUPFAM" id="SSF81901">
    <property type="entry name" value="HCP-like"/>
    <property type="match status" value="3"/>
</dbReference>
<evidence type="ECO:0000259" key="3">
    <source>
        <dbReference type="PROSITE" id="PS50011"/>
    </source>
</evidence>
<proteinExistence type="inferred from homology"/>
<dbReference type="Pfam" id="PF08238">
    <property type="entry name" value="Sel1"/>
    <property type="match status" value="16"/>
</dbReference>
<evidence type="ECO:0000256" key="2">
    <source>
        <dbReference type="PROSITE-ProRule" id="PRU10141"/>
    </source>
</evidence>
<comment type="similarity">
    <text evidence="1">Belongs to the sel-1 family.</text>
</comment>
<feature type="binding site" evidence="2">
    <location>
        <position position="63"/>
    </location>
    <ligand>
        <name>ATP</name>
        <dbReference type="ChEBI" id="CHEBI:30616"/>
    </ligand>
</feature>
<dbReference type="PROSITE" id="PS00107">
    <property type="entry name" value="PROTEIN_KINASE_ATP"/>
    <property type="match status" value="1"/>
</dbReference>
<dbReference type="InterPro" id="IPR001245">
    <property type="entry name" value="Ser-Thr/Tyr_kinase_cat_dom"/>
</dbReference>
<dbReference type="PANTHER" id="PTHR11102:SF160">
    <property type="entry name" value="ERAD-ASSOCIATED E3 UBIQUITIN-PROTEIN LIGASE COMPONENT HRD3"/>
    <property type="match status" value="1"/>
</dbReference>
<dbReference type="InterPro" id="IPR000719">
    <property type="entry name" value="Prot_kinase_dom"/>
</dbReference>
<dbReference type="GO" id="GO:0004672">
    <property type="term" value="F:protein kinase activity"/>
    <property type="evidence" value="ECO:0007669"/>
    <property type="project" value="InterPro"/>
</dbReference>